<dbReference type="OrthoDB" id="196493at2759"/>
<feature type="region of interest" description="Disordered" evidence="1">
    <location>
        <begin position="1"/>
        <end position="77"/>
    </location>
</feature>
<dbReference type="EC" id="2.4.1.18" evidence="2"/>
<dbReference type="AlphaFoldDB" id="A0A9W7YC05"/>
<accession>A0A9W7YC05</accession>
<dbReference type="EMBL" id="JANBOI010000784">
    <property type="protein sequence ID" value="KAJ1728574.1"/>
    <property type="molecule type" value="Genomic_DNA"/>
</dbReference>
<reference evidence="2" key="1">
    <citation type="submission" date="2022-07" db="EMBL/GenBank/DDBJ databases">
        <title>Phylogenomic reconstructions and comparative analyses of Kickxellomycotina fungi.</title>
        <authorList>
            <person name="Reynolds N.K."/>
            <person name="Stajich J.E."/>
            <person name="Barry K."/>
            <person name="Grigoriev I.V."/>
            <person name="Crous P."/>
            <person name="Smith M.E."/>
        </authorList>
    </citation>
    <scope>NUCLEOTIDE SEQUENCE</scope>
    <source>
        <strain evidence="2">BCRC 34381</strain>
    </source>
</reference>
<feature type="compositionally biased region" description="Basic residues" evidence="1">
    <location>
        <begin position="1"/>
        <end position="14"/>
    </location>
</feature>
<organism evidence="2 3">
    <name type="scientific">Coemansia biformis</name>
    <dbReference type="NCBI Taxonomy" id="1286918"/>
    <lineage>
        <taxon>Eukaryota</taxon>
        <taxon>Fungi</taxon>
        <taxon>Fungi incertae sedis</taxon>
        <taxon>Zoopagomycota</taxon>
        <taxon>Kickxellomycotina</taxon>
        <taxon>Kickxellomycetes</taxon>
        <taxon>Kickxellales</taxon>
        <taxon>Kickxellaceae</taxon>
        <taxon>Coemansia</taxon>
    </lineage>
</organism>
<evidence type="ECO:0000313" key="2">
    <source>
        <dbReference type="EMBL" id="KAJ1728574.1"/>
    </source>
</evidence>
<dbReference type="InterPro" id="IPR013783">
    <property type="entry name" value="Ig-like_fold"/>
</dbReference>
<dbReference type="Gene3D" id="3.20.20.80">
    <property type="entry name" value="Glycosidases"/>
    <property type="match status" value="1"/>
</dbReference>
<sequence>MSGKKRGAKPKTKGRPASPPSEREADSSGLDTGGATPQEAGGAGAAAEASGPAPDTVAAGADLDSISGDGTDVINSDGYLEPHRAYFERRMEHFKRWVRDIEANEGGLDKFSRGFDTFGLHATAEGVRYR</sequence>
<name>A0A9W7YC05_9FUNG</name>
<gene>
    <name evidence="2" type="primary">GLC3_2</name>
    <name evidence="2" type="ORF">LPJ61_003967</name>
</gene>
<keyword evidence="2" id="KW-0808">Transferase</keyword>
<feature type="non-terminal residue" evidence="2">
    <location>
        <position position="130"/>
    </location>
</feature>
<dbReference type="GO" id="GO:0003844">
    <property type="term" value="F:1,4-alpha-glucan branching enzyme activity"/>
    <property type="evidence" value="ECO:0007669"/>
    <property type="project" value="UniProtKB-EC"/>
</dbReference>
<comment type="caution">
    <text evidence="2">The sequence shown here is derived from an EMBL/GenBank/DDBJ whole genome shotgun (WGS) entry which is preliminary data.</text>
</comment>
<dbReference type="Gene3D" id="2.60.40.10">
    <property type="entry name" value="Immunoglobulins"/>
    <property type="match status" value="1"/>
</dbReference>
<protein>
    <submittedName>
        <fullName evidence="2">Alpha-1,4-glucan branching enzyme</fullName>
        <ecNumber evidence="2">2.4.1.18</ecNumber>
    </submittedName>
</protein>
<keyword evidence="2" id="KW-0328">Glycosyltransferase</keyword>
<evidence type="ECO:0000256" key="1">
    <source>
        <dbReference type="SAM" id="MobiDB-lite"/>
    </source>
</evidence>
<proteinExistence type="predicted"/>
<keyword evidence="3" id="KW-1185">Reference proteome</keyword>
<evidence type="ECO:0000313" key="3">
    <source>
        <dbReference type="Proteomes" id="UP001143981"/>
    </source>
</evidence>
<feature type="compositionally biased region" description="Low complexity" evidence="1">
    <location>
        <begin position="33"/>
        <end position="53"/>
    </location>
</feature>
<dbReference type="Proteomes" id="UP001143981">
    <property type="component" value="Unassembled WGS sequence"/>
</dbReference>